<sequence>MPQFNIEISNTSSPKIVKFIVNSFLTQSSSYEFNNVEEAKPSPLAQQLFYLPFVKTVFISQNFIAIEKYDIVEWEDVQQEIADSILEYLNTGNPVISEQPKVKKVPVSVYAETTPNPSVMKFVANKTLATGTFEFKSNDETAHSPLAKELFTFPFVKEVFISANYVSVMKYDVAQWQDISSELREFIRKFIEEGKPVLNDEVLNATNIAENKSTSTNTSQNSPKAYTDLEKEIISILDEYVKPAVASDGGHIMFDSFNTETKTVKVILQGACSGCPSSTITLKNGIETMLKEMLRGQVQQVVAING</sequence>
<gene>
    <name evidence="3" type="ORF">MB09_01115</name>
</gene>
<dbReference type="Pfam" id="PF08712">
    <property type="entry name" value="Nfu_N"/>
    <property type="match status" value="2"/>
</dbReference>
<protein>
    <submittedName>
        <fullName evidence="3">Nitrogen fixation protein NifU</fullName>
    </submittedName>
</protein>
<dbReference type="InterPro" id="IPR001075">
    <property type="entry name" value="NIF_FeS_clus_asmbl_NifU_C"/>
</dbReference>
<evidence type="ECO:0000256" key="1">
    <source>
        <dbReference type="ARBA" id="ARBA00006420"/>
    </source>
</evidence>
<dbReference type="Proteomes" id="UP000033497">
    <property type="component" value="Unassembled WGS sequence"/>
</dbReference>
<name>A0ABR5DLZ9_9FLAO</name>
<dbReference type="RefSeq" id="WP_045079014.1">
    <property type="nucleotide sequence ID" value="NZ_JSVU01000001.1"/>
</dbReference>
<accession>A0ABR5DLZ9</accession>
<dbReference type="SMART" id="SM00932">
    <property type="entry name" value="Nfu_N"/>
    <property type="match status" value="2"/>
</dbReference>
<feature type="domain" description="Scaffold protein Nfu/NifU N-terminal" evidence="2">
    <location>
        <begin position="6"/>
        <end position="92"/>
    </location>
</feature>
<organism evidence="3 4">
    <name type="scientific">Aequorivita vladivostokensis</name>
    <dbReference type="NCBI Taxonomy" id="171194"/>
    <lineage>
        <taxon>Bacteria</taxon>
        <taxon>Pseudomonadati</taxon>
        <taxon>Bacteroidota</taxon>
        <taxon>Flavobacteriia</taxon>
        <taxon>Flavobacteriales</taxon>
        <taxon>Flavobacteriaceae</taxon>
        <taxon>Aequorivita</taxon>
    </lineage>
</organism>
<dbReference type="InterPro" id="IPR014824">
    <property type="entry name" value="Nfu/NifU_N"/>
</dbReference>
<dbReference type="PANTHER" id="PTHR11178">
    <property type="entry name" value="IRON-SULFUR CLUSTER SCAFFOLD PROTEIN NFU-RELATED"/>
    <property type="match status" value="1"/>
</dbReference>
<evidence type="ECO:0000259" key="2">
    <source>
        <dbReference type="SMART" id="SM00932"/>
    </source>
</evidence>
<dbReference type="InterPro" id="IPR034904">
    <property type="entry name" value="FSCA_dom_sf"/>
</dbReference>
<dbReference type="SUPFAM" id="SSF110836">
    <property type="entry name" value="Hypothetical protein SAV1430"/>
    <property type="match status" value="2"/>
</dbReference>
<dbReference type="SUPFAM" id="SSF117916">
    <property type="entry name" value="Fe-S cluster assembly (FSCA) domain-like"/>
    <property type="match status" value="1"/>
</dbReference>
<evidence type="ECO:0000313" key="4">
    <source>
        <dbReference type="Proteomes" id="UP000033497"/>
    </source>
</evidence>
<comment type="similarity">
    <text evidence="1">Belongs to the NifU family.</text>
</comment>
<dbReference type="Pfam" id="PF01106">
    <property type="entry name" value="NifU"/>
    <property type="match status" value="1"/>
</dbReference>
<dbReference type="PANTHER" id="PTHR11178:SF1">
    <property type="entry name" value="NFU1 IRON-SULFUR CLUSTER SCAFFOLD HOMOLOG, MITOCHONDRIAL"/>
    <property type="match status" value="1"/>
</dbReference>
<dbReference type="EMBL" id="JSVU01000001">
    <property type="protein sequence ID" value="KJJ39803.1"/>
    <property type="molecule type" value="Genomic_DNA"/>
</dbReference>
<comment type="caution">
    <text evidence="3">The sequence shown here is derived from an EMBL/GenBank/DDBJ whole genome shotgun (WGS) entry which is preliminary data.</text>
</comment>
<evidence type="ECO:0000313" key="3">
    <source>
        <dbReference type="EMBL" id="KJJ39803.1"/>
    </source>
</evidence>
<reference evidence="3 4" key="1">
    <citation type="submission" date="2014-10" db="EMBL/GenBank/DDBJ databases">
        <title>Genome sequencing of Vitellibacter vladivostokensis KMM 3516.</title>
        <authorList>
            <person name="Thevarajoo S."/>
            <person name="Selvaratnam C."/>
            <person name="Goh K.M."/>
            <person name="Chong C.S."/>
        </authorList>
    </citation>
    <scope>NUCLEOTIDE SEQUENCE [LARGE SCALE GENOMIC DNA]</scope>
    <source>
        <strain evidence="3 4">KMM 3516</strain>
    </source>
</reference>
<keyword evidence="4" id="KW-1185">Reference proteome</keyword>
<dbReference type="Gene3D" id="3.30.300.130">
    <property type="entry name" value="Fe-S cluster assembly (FSCA)"/>
    <property type="match status" value="1"/>
</dbReference>
<feature type="domain" description="Scaffold protein Nfu/NifU N-terminal" evidence="2">
    <location>
        <begin position="109"/>
        <end position="194"/>
    </location>
</feature>
<dbReference type="Gene3D" id="3.30.1370.70">
    <property type="entry name" value="Scaffold protein Nfu/NifU, N-terminal domain"/>
    <property type="match status" value="2"/>
</dbReference>
<dbReference type="InterPro" id="IPR036498">
    <property type="entry name" value="Nfu/NifU_N_sf"/>
</dbReference>
<proteinExistence type="inferred from homology"/>